<keyword evidence="3" id="KW-1185">Reference proteome</keyword>
<dbReference type="Proteomes" id="UP000053268">
    <property type="component" value="Unassembled WGS sequence"/>
</dbReference>
<dbReference type="AlphaFoldDB" id="A0A194PN68"/>
<feature type="compositionally biased region" description="Basic and acidic residues" evidence="1">
    <location>
        <begin position="27"/>
        <end position="38"/>
    </location>
</feature>
<evidence type="ECO:0000313" key="3">
    <source>
        <dbReference type="Proteomes" id="UP000053268"/>
    </source>
</evidence>
<gene>
    <name evidence="2" type="ORF">RR46_11766</name>
</gene>
<dbReference type="EMBL" id="KQ459597">
    <property type="protein sequence ID" value="KPI94762.1"/>
    <property type="molecule type" value="Genomic_DNA"/>
</dbReference>
<sequence length="75" mass="8636">MSHHEMRRTLDGGCRAHWRNVKIQRSSKSDPHTKRDIDPASVRFDSISQTRVTGEYNKARAVAAPPRPPPLRQLY</sequence>
<name>A0A194PN68_PAPXU</name>
<protein>
    <submittedName>
        <fullName evidence="2">Uncharacterized protein</fullName>
    </submittedName>
</protein>
<evidence type="ECO:0000256" key="1">
    <source>
        <dbReference type="SAM" id="MobiDB-lite"/>
    </source>
</evidence>
<feature type="region of interest" description="Disordered" evidence="1">
    <location>
        <begin position="19"/>
        <end position="49"/>
    </location>
</feature>
<reference evidence="2 3" key="1">
    <citation type="journal article" date="2015" name="Nat. Commun.">
        <title>Outbred genome sequencing and CRISPR/Cas9 gene editing in butterflies.</title>
        <authorList>
            <person name="Li X."/>
            <person name="Fan D."/>
            <person name="Zhang W."/>
            <person name="Liu G."/>
            <person name="Zhang L."/>
            <person name="Zhao L."/>
            <person name="Fang X."/>
            <person name="Chen L."/>
            <person name="Dong Y."/>
            <person name="Chen Y."/>
            <person name="Ding Y."/>
            <person name="Zhao R."/>
            <person name="Feng M."/>
            <person name="Zhu Y."/>
            <person name="Feng Y."/>
            <person name="Jiang X."/>
            <person name="Zhu D."/>
            <person name="Xiang H."/>
            <person name="Feng X."/>
            <person name="Li S."/>
            <person name="Wang J."/>
            <person name="Zhang G."/>
            <person name="Kronforst M.R."/>
            <person name="Wang W."/>
        </authorList>
    </citation>
    <scope>NUCLEOTIDE SEQUENCE [LARGE SCALE GENOMIC DNA]</scope>
    <source>
        <strain evidence="2">Ya'a_city_454_Px</strain>
        <tissue evidence="2">Whole body</tissue>
    </source>
</reference>
<accession>A0A194PN68</accession>
<organism evidence="2 3">
    <name type="scientific">Papilio xuthus</name>
    <name type="common">Asian swallowtail butterfly</name>
    <dbReference type="NCBI Taxonomy" id="66420"/>
    <lineage>
        <taxon>Eukaryota</taxon>
        <taxon>Metazoa</taxon>
        <taxon>Ecdysozoa</taxon>
        <taxon>Arthropoda</taxon>
        <taxon>Hexapoda</taxon>
        <taxon>Insecta</taxon>
        <taxon>Pterygota</taxon>
        <taxon>Neoptera</taxon>
        <taxon>Endopterygota</taxon>
        <taxon>Lepidoptera</taxon>
        <taxon>Glossata</taxon>
        <taxon>Ditrysia</taxon>
        <taxon>Papilionoidea</taxon>
        <taxon>Papilionidae</taxon>
        <taxon>Papilioninae</taxon>
        <taxon>Papilio</taxon>
    </lineage>
</organism>
<evidence type="ECO:0000313" key="2">
    <source>
        <dbReference type="EMBL" id="KPI94762.1"/>
    </source>
</evidence>
<proteinExistence type="predicted"/>